<feature type="domain" description="Endonuclease/exonuclease/phosphatase" evidence="1">
    <location>
        <begin position="8"/>
        <end position="113"/>
    </location>
</feature>
<evidence type="ECO:0000313" key="3">
    <source>
        <dbReference type="Proteomes" id="UP000236291"/>
    </source>
</evidence>
<dbReference type="InterPro" id="IPR036691">
    <property type="entry name" value="Endo/exonu/phosph_ase_sf"/>
</dbReference>
<keyword evidence="2" id="KW-0418">Kinase</keyword>
<proteinExistence type="predicted"/>
<keyword evidence="2" id="KW-0808">Transferase</keyword>
<keyword evidence="2" id="KW-0675">Receptor</keyword>
<evidence type="ECO:0000259" key="1">
    <source>
        <dbReference type="Pfam" id="PF03372"/>
    </source>
</evidence>
<evidence type="ECO:0000313" key="2">
    <source>
        <dbReference type="EMBL" id="PNX98502.1"/>
    </source>
</evidence>
<organism evidence="2 3">
    <name type="scientific">Trifolium pratense</name>
    <name type="common">Red clover</name>
    <dbReference type="NCBI Taxonomy" id="57577"/>
    <lineage>
        <taxon>Eukaryota</taxon>
        <taxon>Viridiplantae</taxon>
        <taxon>Streptophyta</taxon>
        <taxon>Embryophyta</taxon>
        <taxon>Tracheophyta</taxon>
        <taxon>Spermatophyta</taxon>
        <taxon>Magnoliopsida</taxon>
        <taxon>eudicotyledons</taxon>
        <taxon>Gunneridae</taxon>
        <taxon>Pentapetalae</taxon>
        <taxon>rosids</taxon>
        <taxon>fabids</taxon>
        <taxon>Fabales</taxon>
        <taxon>Fabaceae</taxon>
        <taxon>Papilionoideae</taxon>
        <taxon>50 kb inversion clade</taxon>
        <taxon>NPAAA clade</taxon>
        <taxon>Hologalegina</taxon>
        <taxon>IRL clade</taxon>
        <taxon>Trifolieae</taxon>
        <taxon>Trifolium</taxon>
    </lineage>
</organism>
<dbReference type="PANTHER" id="PTHR33710">
    <property type="entry name" value="BNAC02G09200D PROTEIN"/>
    <property type="match status" value="1"/>
</dbReference>
<dbReference type="SUPFAM" id="SSF56219">
    <property type="entry name" value="DNase I-like"/>
    <property type="match status" value="1"/>
</dbReference>
<dbReference type="PANTHER" id="PTHR33710:SF64">
    <property type="entry name" value="ENDONUCLEASE_EXONUCLEASE_PHOSPHATASE DOMAIN-CONTAINING PROTEIN"/>
    <property type="match status" value="1"/>
</dbReference>
<accession>A0A2K3N645</accession>
<dbReference type="InterPro" id="IPR005135">
    <property type="entry name" value="Endo/exonuclease/phosphatase"/>
</dbReference>
<reference evidence="2 3" key="1">
    <citation type="journal article" date="2014" name="Am. J. Bot.">
        <title>Genome assembly and annotation for red clover (Trifolium pratense; Fabaceae).</title>
        <authorList>
            <person name="Istvanek J."/>
            <person name="Jaros M."/>
            <person name="Krenek A."/>
            <person name="Repkova J."/>
        </authorList>
    </citation>
    <scope>NUCLEOTIDE SEQUENCE [LARGE SCALE GENOMIC DNA]</scope>
    <source>
        <strain evidence="3">cv. Tatra</strain>
        <tissue evidence="2">Young leaves</tissue>
    </source>
</reference>
<name>A0A2K3N645_TRIPR</name>
<dbReference type="GO" id="GO:0016301">
    <property type="term" value="F:kinase activity"/>
    <property type="evidence" value="ECO:0007669"/>
    <property type="project" value="UniProtKB-KW"/>
</dbReference>
<dbReference type="Proteomes" id="UP000236291">
    <property type="component" value="Unassembled WGS sequence"/>
</dbReference>
<comment type="caution">
    <text evidence="2">The sequence shown here is derived from an EMBL/GenBank/DDBJ whole genome shotgun (WGS) entry which is preliminary data.</text>
</comment>
<dbReference type="AlphaFoldDB" id="A0A2K3N645"/>
<reference evidence="2 3" key="2">
    <citation type="journal article" date="2017" name="Front. Plant Sci.">
        <title>Gene Classification and Mining of Molecular Markers Useful in Red Clover (Trifolium pratense) Breeding.</title>
        <authorList>
            <person name="Istvanek J."/>
            <person name="Dluhosova J."/>
            <person name="Dluhos P."/>
            <person name="Patkova L."/>
            <person name="Nedelnik J."/>
            <person name="Repkova J."/>
        </authorList>
    </citation>
    <scope>NUCLEOTIDE SEQUENCE [LARGE SCALE GENOMIC DNA]</scope>
    <source>
        <strain evidence="3">cv. Tatra</strain>
        <tissue evidence="2">Young leaves</tissue>
    </source>
</reference>
<protein>
    <submittedName>
        <fullName evidence="2">Cysteine-rich receptor-like protein kinase</fullName>
    </submittedName>
</protein>
<dbReference type="Pfam" id="PF03372">
    <property type="entry name" value="Exo_endo_phos"/>
    <property type="match status" value="1"/>
</dbReference>
<dbReference type="EMBL" id="ASHM01016714">
    <property type="protein sequence ID" value="PNX98502.1"/>
    <property type="molecule type" value="Genomic_DNA"/>
</dbReference>
<dbReference type="Gene3D" id="3.60.10.10">
    <property type="entry name" value="Endonuclease/exonuclease/phosphatase"/>
    <property type="match status" value="1"/>
</dbReference>
<gene>
    <name evidence="2" type="ORF">L195_g021750</name>
</gene>
<sequence>MYGKRKLWSDLLDFKTNNEKGEWVLGGDFNAILKSGERRGSNGGGMQNERAEFNLFVDLMELIDIPIAGKKFTWFSSDGKSMSILDRFLLSEGFIDRGGISGQWIGDRDISDHCPIWLLYSYTVEAEIVERGSESLE</sequence>